<keyword evidence="10" id="KW-1185">Reference proteome</keyword>
<comment type="caution">
    <text evidence="9">The sequence shown here is derived from an EMBL/GenBank/DDBJ whole genome shotgun (WGS) entry which is preliminary data.</text>
</comment>
<evidence type="ECO:0000313" key="9">
    <source>
        <dbReference type="EMBL" id="MBA0086007.1"/>
    </source>
</evidence>
<dbReference type="PANTHER" id="PTHR43253:SF1">
    <property type="entry name" value="TRICORN PROTEASE HOMOLOG 2-RELATED"/>
    <property type="match status" value="1"/>
</dbReference>
<dbReference type="GO" id="GO:0008236">
    <property type="term" value="F:serine-type peptidase activity"/>
    <property type="evidence" value="ECO:0007669"/>
    <property type="project" value="UniProtKB-KW"/>
</dbReference>
<feature type="non-terminal residue" evidence="9">
    <location>
        <position position="418"/>
    </location>
</feature>
<dbReference type="InterPro" id="IPR029045">
    <property type="entry name" value="ClpP/crotonase-like_dom_sf"/>
</dbReference>
<dbReference type="InterPro" id="IPR012393">
    <property type="entry name" value="Tricorn_protease"/>
</dbReference>
<keyword evidence="6" id="KW-0720">Serine protease</keyword>
<keyword evidence="5" id="KW-0378">Hydrolase</keyword>
<keyword evidence="3" id="KW-0963">Cytoplasm</keyword>
<dbReference type="GO" id="GO:0006508">
    <property type="term" value="P:proteolysis"/>
    <property type="evidence" value="ECO:0007669"/>
    <property type="project" value="UniProtKB-KW"/>
</dbReference>
<evidence type="ECO:0000256" key="2">
    <source>
        <dbReference type="ARBA" id="ARBA00008524"/>
    </source>
</evidence>
<accession>A0A7V8NRI6</accession>
<dbReference type="SUPFAM" id="SSF52096">
    <property type="entry name" value="ClpP/crotonase"/>
    <property type="match status" value="1"/>
</dbReference>
<dbReference type="SUPFAM" id="SSF69304">
    <property type="entry name" value="Tricorn protease N-terminal domain"/>
    <property type="match status" value="1"/>
</dbReference>
<dbReference type="Gene3D" id="2.130.10.10">
    <property type="entry name" value="YVTN repeat-like/Quinoprotein amine dehydrogenase"/>
    <property type="match status" value="1"/>
</dbReference>
<evidence type="ECO:0000256" key="6">
    <source>
        <dbReference type="ARBA" id="ARBA00022825"/>
    </source>
</evidence>
<evidence type="ECO:0000313" key="10">
    <source>
        <dbReference type="Proteomes" id="UP000567293"/>
    </source>
</evidence>
<comment type="similarity">
    <text evidence="2">Belongs to the peptidase S41B family.</text>
</comment>
<dbReference type="PANTHER" id="PTHR43253">
    <property type="entry name" value="TRICORN PROTEASE HOMOLOG 2-RELATED"/>
    <property type="match status" value="1"/>
</dbReference>
<dbReference type="Pfam" id="PF14684">
    <property type="entry name" value="Tricorn_C1"/>
    <property type="match status" value="1"/>
</dbReference>
<dbReference type="InterPro" id="IPR015943">
    <property type="entry name" value="WD40/YVTN_repeat-like_dom_sf"/>
</dbReference>
<keyword evidence="4" id="KW-0645">Protease</keyword>
<comment type="subcellular location">
    <subcellularLocation>
        <location evidence="1">Cytoplasm</location>
    </subcellularLocation>
</comment>
<evidence type="ECO:0000256" key="1">
    <source>
        <dbReference type="ARBA" id="ARBA00004496"/>
    </source>
</evidence>
<feature type="non-terminal residue" evidence="9">
    <location>
        <position position="1"/>
    </location>
</feature>
<dbReference type="Pfam" id="PF26550">
    <property type="entry name" value="Tricorn_2nd"/>
    <property type="match status" value="1"/>
</dbReference>
<evidence type="ECO:0000256" key="3">
    <source>
        <dbReference type="ARBA" id="ARBA00022490"/>
    </source>
</evidence>
<reference evidence="9" key="1">
    <citation type="submission" date="2020-06" db="EMBL/GenBank/DDBJ databases">
        <title>Legume-microbial interactions unlock mineral nutrients during tropical forest succession.</title>
        <authorList>
            <person name="Epihov D.Z."/>
        </authorList>
    </citation>
    <scope>NUCLEOTIDE SEQUENCE [LARGE SCALE GENOMIC DNA]</scope>
    <source>
        <strain evidence="9">Pan2503</strain>
    </source>
</reference>
<evidence type="ECO:0000256" key="4">
    <source>
        <dbReference type="ARBA" id="ARBA00022670"/>
    </source>
</evidence>
<evidence type="ECO:0000259" key="8">
    <source>
        <dbReference type="Pfam" id="PF14684"/>
    </source>
</evidence>
<gene>
    <name evidence="9" type="ORF">HRJ53_13495</name>
</gene>
<dbReference type="InterPro" id="IPR028204">
    <property type="entry name" value="Tricorn_C1"/>
</dbReference>
<organism evidence="9 10">
    <name type="scientific">Candidatus Acidiferrum panamense</name>
    <dbReference type="NCBI Taxonomy" id="2741543"/>
    <lineage>
        <taxon>Bacteria</taxon>
        <taxon>Pseudomonadati</taxon>
        <taxon>Acidobacteriota</taxon>
        <taxon>Terriglobia</taxon>
        <taxon>Candidatus Acidiferrales</taxon>
        <taxon>Candidatus Acidiferrum</taxon>
    </lineage>
</organism>
<dbReference type="GO" id="GO:0005737">
    <property type="term" value="C:cytoplasm"/>
    <property type="evidence" value="ECO:0007669"/>
    <property type="project" value="UniProtKB-SubCell"/>
</dbReference>
<dbReference type="EMBL" id="JACDQQ010001308">
    <property type="protein sequence ID" value="MBA0086007.1"/>
    <property type="molecule type" value="Genomic_DNA"/>
</dbReference>
<feature type="domain" description="Tricorn protease C1" evidence="8">
    <location>
        <begin position="359"/>
        <end position="417"/>
    </location>
</feature>
<dbReference type="Proteomes" id="UP000567293">
    <property type="component" value="Unassembled WGS sequence"/>
</dbReference>
<evidence type="ECO:0000256" key="5">
    <source>
        <dbReference type="ARBA" id="ARBA00022801"/>
    </source>
</evidence>
<protein>
    <submittedName>
        <fullName evidence="9">PD40 domain-containing protein</fullName>
    </submittedName>
</protein>
<name>A0A7V8NRI6_9BACT</name>
<sequence>IRNLTRTPGVMERTPAWSADGQWVAYFSDESGEYALHVKPQTGEGAAKKFPLAGKSAFYFAPRWSPDSKQIAFSDNQLNLWRVEIASGELTKIDTDAFYPFEGLDRDLAWSPDSKWIAYAKFLPNRLHVISLYSLESGGNTQVTDGLSDARYPAFDRDGTYLYFTASTNYGPTMHPLDMTSDEHQVTRSVYALVLPSDAASPVPPESDEEKPATPTPEAKKEERVPKLLRVDFAGISQRIVALPVPARNYVNLAAGRAGVIYLVEEASESARNPNQGINTLSKFDLKTRRVERLAEGVESFDLSANGEKMLLSLKRGDKDQPREGSGEPSEWVIAPADTPLKIGQGLLHLAAMEVNVDPPAEWKQMYRDVWRIERSYFYDPHLHGLDAAAAEQRYEPYVATLASRDDLNYIFQEMLAP</sequence>
<dbReference type="Gene3D" id="3.30.750.44">
    <property type="match status" value="1"/>
</dbReference>
<feature type="region of interest" description="Disordered" evidence="7">
    <location>
        <begin position="199"/>
        <end position="223"/>
    </location>
</feature>
<evidence type="ECO:0000256" key="7">
    <source>
        <dbReference type="SAM" id="MobiDB-lite"/>
    </source>
</evidence>
<proteinExistence type="inferred from homology"/>
<dbReference type="AlphaFoldDB" id="A0A7V8NRI6"/>